<protein>
    <submittedName>
        <fullName evidence="2">Uncharacterized protein</fullName>
    </submittedName>
</protein>
<organism evidence="2 3">
    <name type="scientific">Exidia glandulosa HHB12029</name>
    <dbReference type="NCBI Taxonomy" id="1314781"/>
    <lineage>
        <taxon>Eukaryota</taxon>
        <taxon>Fungi</taxon>
        <taxon>Dikarya</taxon>
        <taxon>Basidiomycota</taxon>
        <taxon>Agaricomycotina</taxon>
        <taxon>Agaricomycetes</taxon>
        <taxon>Auriculariales</taxon>
        <taxon>Exidiaceae</taxon>
        <taxon>Exidia</taxon>
    </lineage>
</organism>
<proteinExistence type="predicted"/>
<accession>A0A165E6B8</accession>
<evidence type="ECO:0000313" key="2">
    <source>
        <dbReference type="EMBL" id="KZV86168.1"/>
    </source>
</evidence>
<keyword evidence="3" id="KW-1185">Reference proteome</keyword>
<dbReference type="AlphaFoldDB" id="A0A165E6B8"/>
<dbReference type="InParanoid" id="A0A165E6B8"/>
<sequence>MSSSTGETTRSDHAEATGPDIQIQIDPPEISSSGVVESPVGEDEGCPEETRERDEYGESVIVLRRRKTKDQAKAQNTKQIVEEVAVLGDELGVDIAAEVVLTKP</sequence>
<feature type="region of interest" description="Disordered" evidence="1">
    <location>
        <begin position="1"/>
        <end position="57"/>
    </location>
</feature>
<dbReference type="Proteomes" id="UP000077266">
    <property type="component" value="Unassembled WGS sequence"/>
</dbReference>
<evidence type="ECO:0000256" key="1">
    <source>
        <dbReference type="SAM" id="MobiDB-lite"/>
    </source>
</evidence>
<evidence type="ECO:0000313" key="3">
    <source>
        <dbReference type="Proteomes" id="UP000077266"/>
    </source>
</evidence>
<dbReference type="EMBL" id="KV426164">
    <property type="protein sequence ID" value="KZV86168.1"/>
    <property type="molecule type" value="Genomic_DNA"/>
</dbReference>
<gene>
    <name evidence="2" type="ORF">EXIGLDRAFT_698674</name>
</gene>
<reference evidence="2 3" key="1">
    <citation type="journal article" date="2016" name="Mol. Biol. Evol.">
        <title>Comparative Genomics of Early-Diverging Mushroom-Forming Fungi Provides Insights into the Origins of Lignocellulose Decay Capabilities.</title>
        <authorList>
            <person name="Nagy L.G."/>
            <person name="Riley R."/>
            <person name="Tritt A."/>
            <person name="Adam C."/>
            <person name="Daum C."/>
            <person name="Floudas D."/>
            <person name="Sun H."/>
            <person name="Yadav J.S."/>
            <person name="Pangilinan J."/>
            <person name="Larsson K.H."/>
            <person name="Matsuura K."/>
            <person name="Barry K."/>
            <person name="Labutti K."/>
            <person name="Kuo R."/>
            <person name="Ohm R.A."/>
            <person name="Bhattacharya S.S."/>
            <person name="Shirouzu T."/>
            <person name="Yoshinaga Y."/>
            <person name="Martin F.M."/>
            <person name="Grigoriev I.V."/>
            <person name="Hibbett D.S."/>
        </authorList>
    </citation>
    <scope>NUCLEOTIDE SEQUENCE [LARGE SCALE GENOMIC DNA]</scope>
    <source>
        <strain evidence="2 3">HHB12029</strain>
    </source>
</reference>
<name>A0A165E6B8_EXIGL</name>
<feature type="compositionally biased region" description="Low complexity" evidence="1">
    <location>
        <begin position="19"/>
        <end position="39"/>
    </location>
</feature>